<name>A0ABQ8CLE5_BRANA</name>
<dbReference type="Proteomes" id="UP000824890">
    <property type="component" value="Unassembled WGS sequence"/>
</dbReference>
<evidence type="ECO:0000313" key="3">
    <source>
        <dbReference type="Proteomes" id="UP000824890"/>
    </source>
</evidence>
<sequence length="110" mass="12916">GNNGHERVKVKLIGDERTYRRRRRRSILPPENVETPERDGRDDVGEKEASFERKRKRLVLTVLTNSLEVAEPEEGAVDERLPSRLFYRMFLKGHKRWKSFWAHALATCLG</sequence>
<reference evidence="2 3" key="1">
    <citation type="submission" date="2021-05" db="EMBL/GenBank/DDBJ databases">
        <title>Genome Assembly of Synthetic Allotetraploid Brassica napus Reveals Homoeologous Exchanges between Subgenomes.</title>
        <authorList>
            <person name="Davis J.T."/>
        </authorList>
    </citation>
    <scope>NUCLEOTIDE SEQUENCE [LARGE SCALE GENOMIC DNA]</scope>
    <source>
        <strain evidence="3">cv. Da-Ae</strain>
        <tissue evidence="2">Seedling</tissue>
    </source>
</reference>
<dbReference type="EMBL" id="JAGKQM010000007">
    <property type="protein sequence ID" value="KAH0917846.1"/>
    <property type="molecule type" value="Genomic_DNA"/>
</dbReference>
<gene>
    <name evidence="2" type="ORF">HID58_025506</name>
</gene>
<comment type="caution">
    <text evidence="2">The sequence shown here is derived from an EMBL/GenBank/DDBJ whole genome shotgun (WGS) entry which is preliminary data.</text>
</comment>
<evidence type="ECO:0000256" key="1">
    <source>
        <dbReference type="SAM" id="MobiDB-lite"/>
    </source>
</evidence>
<feature type="non-terminal residue" evidence="2">
    <location>
        <position position="1"/>
    </location>
</feature>
<protein>
    <submittedName>
        <fullName evidence="2">Uncharacterized protein</fullName>
    </submittedName>
</protein>
<proteinExistence type="predicted"/>
<accession>A0ABQ8CLE5</accession>
<keyword evidence="3" id="KW-1185">Reference proteome</keyword>
<feature type="region of interest" description="Disordered" evidence="1">
    <location>
        <begin position="24"/>
        <end position="51"/>
    </location>
</feature>
<feature type="compositionally biased region" description="Basic and acidic residues" evidence="1">
    <location>
        <begin position="35"/>
        <end position="51"/>
    </location>
</feature>
<evidence type="ECO:0000313" key="2">
    <source>
        <dbReference type="EMBL" id="KAH0917846.1"/>
    </source>
</evidence>
<organism evidence="2 3">
    <name type="scientific">Brassica napus</name>
    <name type="common">Rape</name>
    <dbReference type="NCBI Taxonomy" id="3708"/>
    <lineage>
        <taxon>Eukaryota</taxon>
        <taxon>Viridiplantae</taxon>
        <taxon>Streptophyta</taxon>
        <taxon>Embryophyta</taxon>
        <taxon>Tracheophyta</taxon>
        <taxon>Spermatophyta</taxon>
        <taxon>Magnoliopsida</taxon>
        <taxon>eudicotyledons</taxon>
        <taxon>Gunneridae</taxon>
        <taxon>Pentapetalae</taxon>
        <taxon>rosids</taxon>
        <taxon>malvids</taxon>
        <taxon>Brassicales</taxon>
        <taxon>Brassicaceae</taxon>
        <taxon>Brassiceae</taxon>
        <taxon>Brassica</taxon>
    </lineage>
</organism>